<name>A0A813JG81_POLGL</name>
<protein>
    <submittedName>
        <fullName evidence="2">Uncharacterized protein</fullName>
    </submittedName>
</protein>
<feature type="region of interest" description="Disordered" evidence="1">
    <location>
        <begin position="56"/>
        <end position="78"/>
    </location>
</feature>
<sequence length="78" mass="8079">VDVESIGAVNVPEDISRTETYSHTPTPLTPPQPAGPLIGVVSSEPQASEAARLAAWRPPHGGAGGKASYANNGLLRHR</sequence>
<dbReference type="AlphaFoldDB" id="A0A813JG81"/>
<evidence type="ECO:0000256" key="1">
    <source>
        <dbReference type="SAM" id="MobiDB-lite"/>
    </source>
</evidence>
<gene>
    <name evidence="2" type="ORF">PGLA2088_LOCUS18888</name>
</gene>
<evidence type="ECO:0000313" key="3">
    <source>
        <dbReference type="Proteomes" id="UP000626109"/>
    </source>
</evidence>
<feature type="non-terminal residue" evidence="2">
    <location>
        <position position="78"/>
    </location>
</feature>
<accession>A0A813JG81</accession>
<dbReference type="Proteomes" id="UP000626109">
    <property type="component" value="Unassembled WGS sequence"/>
</dbReference>
<evidence type="ECO:0000313" key="2">
    <source>
        <dbReference type="EMBL" id="CAE8674250.1"/>
    </source>
</evidence>
<reference evidence="2" key="1">
    <citation type="submission" date="2021-02" db="EMBL/GenBank/DDBJ databases">
        <authorList>
            <person name="Dougan E. K."/>
            <person name="Rhodes N."/>
            <person name="Thang M."/>
            <person name="Chan C."/>
        </authorList>
    </citation>
    <scope>NUCLEOTIDE SEQUENCE</scope>
</reference>
<proteinExistence type="predicted"/>
<dbReference type="EMBL" id="CAJNNW010024790">
    <property type="protein sequence ID" value="CAE8674250.1"/>
    <property type="molecule type" value="Genomic_DNA"/>
</dbReference>
<feature type="region of interest" description="Disordered" evidence="1">
    <location>
        <begin position="1"/>
        <end position="35"/>
    </location>
</feature>
<comment type="caution">
    <text evidence="2">The sequence shown here is derived from an EMBL/GenBank/DDBJ whole genome shotgun (WGS) entry which is preliminary data.</text>
</comment>
<organism evidence="2 3">
    <name type="scientific">Polarella glacialis</name>
    <name type="common">Dinoflagellate</name>
    <dbReference type="NCBI Taxonomy" id="89957"/>
    <lineage>
        <taxon>Eukaryota</taxon>
        <taxon>Sar</taxon>
        <taxon>Alveolata</taxon>
        <taxon>Dinophyceae</taxon>
        <taxon>Suessiales</taxon>
        <taxon>Suessiaceae</taxon>
        <taxon>Polarella</taxon>
    </lineage>
</organism>